<evidence type="ECO:0000256" key="4">
    <source>
        <dbReference type="ARBA" id="ARBA00022833"/>
    </source>
</evidence>
<dbReference type="Proteomes" id="UP000250174">
    <property type="component" value="Unassembled WGS sequence"/>
</dbReference>
<dbReference type="InterPro" id="IPR001279">
    <property type="entry name" value="Metallo-B-lactamas"/>
</dbReference>
<keyword evidence="2" id="KW-0479">Metal-binding</keyword>
<dbReference type="RefSeq" id="WP_111922868.1">
    <property type="nucleotide sequence ID" value="NZ_LVYK01000036.1"/>
</dbReference>
<dbReference type="InterPro" id="IPR051013">
    <property type="entry name" value="MBL_superfamily_lactonases"/>
</dbReference>
<name>A0AAX1Q7B5_9BACI</name>
<evidence type="ECO:0000313" key="7">
    <source>
        <dbReference type="Proteomes" id="UP000250174"/>
    </source>
</evidence>
<dbReference type="PANTHER" id="PTHR42978:SF6">
    <property type="entry name" value="QUORUM-QUENCHING LACTONASE YTNP-RELATED"/>
    <property type="match status" value="1"/>
</dbReference>
<proteinExistence type="inferred from homology"/>
<dbReference type="SUPFAM" id="SSF56281">
    <property type="entry name" value="Metallo-hydrolase/oxidoreductase"/>
    <property type="match status" value="1"/>
</dbReference>
<accession>A0AAX1Q7B5</accession>
<dbReference type="PANTHER" id="PTHR42978">
    <property type="entry name" value="QUORUM-QUENCHING LACTONASE YTNP-RELATED-RELATED"/>
    <property type="match status" value="1"/>
</dbReference>
<comment type="caution">
    <text evidence="6">The sequence shown here is derived from an EMBL/GenBank/DDBJ whole genome shotgun (WGS) entry which is preliminary data.</text>
</comment>
<organism evidence="6 7">
    <name type="scientific">Priestia endophytica</name>
    <dbReference type="NCBI Taxonomy" id="135735"/>
    <lineage>
        <taxon>Bacteria</taxon>
        <taxon>Bacillati</taxon>
        <taxon>Bacillota</taxon>
        <taxon>Bacilli</taxon>
        <taxon>Bacillales</taxon>
        <taxon>Bacillaceae</taxon>
        <taxon>Priestia</taxon>
    </lineage>
</organism>
<sequence length="262" mass="29790">MNINTFSLSLGEFQLMVISDGVFPVTKDFFFSNTPKEIISYIPDEFNAPLNFLYIDTGEKKILVDTGFGKGYPHAGHLLFQLKGKGITPEEIDIVIITHGHMDHIGGVSFNGKPTFTNAEYIIRQEEWDYWSGKPYTEEYQKLEALKKHLTLIKSNIEIVPGIKLIHTPGHTPGHLSISIVSKDHTLLIASDILNNPVTLQHLPSYISAEDLPREGLQTRKRFLQDAWDKGAMVFACHYPFPGLGYVEKENQIWEWISFKQD</sequence>
<evidence type="ECO:0000313" key="6">
    <source>
        <dbReference type="EMBL" id="RAS75470.1"/>
    </source>
</evidence>
<dbReference type="AlphaFoldDB" id="A0AAX1Q7B5"/>
<dbReference type="InterPro" id="IPR036866">
    <property type="entry name" value="RibonucZ/Hydroxyglut_hydro"/>
</dbReference>
<dbReference type="SMART" id="SM00849">
    <property type="entry name" value="Lactamase_B"/>
    <property type="match status" value="1"/>
</dbReference>
<reference evidence="6 7" key="1">
    <citation type="submission" date="2016-03" db="EMBL/GenBank/DDBJ databases">
        <title>Comparison of Bacillus endophyticus and B. anthracis characteristics using whole genome sequence analysis and microbiological techniques.</title>
        <authorList>
            <person name="Lekota K.E."/>
            <person name="Mafofo J."/>
            <person name="Rees J."/>
            <person name="Muchadeyi F.C."/>
            <person name="Madoroba E."/>
            <person name="Van Heerden H."/>
        </authorList>
    </citation>
    <scope>NUCLEOTIDE SEQUENCE [LARGE SCALE GENOMIC DNA]</scope>
    <source>
        <strain evidence="6 7">3631_10C</strain>
        <plasmid evidence="6">pBEH1</plasmid>
    </source>
</reference>
<dbReference type="EMBL" id="LVYK01000036">
    <property type="protein sequence ID" value="RAS75470.1"/>
    <property type="molecule type" value="Genomic_DNA"/>
</dbReference>
<evidence type="ECO:0000256" key="1">
    <source>
        <dbReference type="ARBA" id="ARBA00007749"/>
    </source>
</evidence>
<geneLocation type="plasmid" evidence="6">
    <name>pBEH1</name>
</geneLocation>
<protein>
    <recommendedName>
        <fullName evidence="5">Metallo-beta-lactamase domain-containing protein</fullName>
    </recommendedName>
</protein>
<gene>
    <name evidence="6" type="ORF">A3864_15865</name>
</gene>
<evidence type="ECO:0000259" key="5">
    <source>
        <dbReference type="SMART" id="SM00849"/>
    </source>
</evidence>
<dbReference type="GO" id="GO:0016787">
    <property type="term" value="F:hydrolase activity"/>
    <property type="evidence" value="ECO:0007669"/>
    <property type="project" value="UniProtKB-KW"/>
</dbReference>
<comment type="similarity">
    <text evidence="1">Belongs to the metallo-beta-lactamase superfamily.</text>
</comment>
<keyword evidence="6" id="KW-0614">Plasmid</keyword>
<feature type="domain" description="Metallo-beta-lactamase" evidence="5">
    <location>
        <begin position="49"/>
        <end position="238"/>
    </location>
</feature>
<keyword evidence="4" id="KW-0862">Zinc</keyword>
<dbReference type="CDD" id="cd07720">
    <property type="entry name" value="OPHC2-like_MBL-fold"/>
    <property type="match status" value="1"/>
</dbReference>
<dbReference type="Gene3D" id="3.60.15.10">
    <property type="entry name" value="Ribonuclease Z/Hydroxyacylglutathione hydrolase-like"/>
    <property type="match status" value="1"/>
</dbReference>
<evidence type="ECO:0000256" key="3">
    <source>
        <dbReference type="ARBA" id="ARBA00022801"/>
    </source>
</evidence>
<dbReference type="Pfam" id="PF00753">
    <property type="entry name" value="Lactamase_B"/>
    <property type="match status" value="1"/>
</dbReference>
<keyword evidence="3" id="KW-0378">Hydrolase</keyword>
<evidence type="ECO:0000256" key="2">
    <source>
        <dbReference type="ARBA" id="ARBA00022723"/>
    </source>
</evidence>
<dbReference type="GO" id="GO:0046872">
    <property type="term" value="F:metal ion binding"/>
    <property type="evidence" value="ECO:0007669"/>
    <property type="project" value="UniProtKB-KW"/>
</dbReference>